<name>A0A1G6NLZ2_9BACT</name>
<dbReference type="Gene3D" id="3.40.50.850">
    <property type="entry name" value="Isochorismatase-like"/>
    <property type="match status" value="1"/>
</dbReference>
<feature type="signal peptide" evidence="2">
    <location>
        <begin position="1"/>
        <end position="22"/>
    </location>
</feature>
<evidence type="ECO:0000313" key="4">
    <source>
        <dbReference type="EMBL" id="SDC68404.1"/>
    </source>
</evidence>
<evidence type="ECO:0000313" key="5">
    <source>
        <dbReference type="Proteomes" id="UP000199452"/>
    </source>
</evidence>
<feature type="domain" description="Isochorismatase-like" evidence="3">
    <location>
        <begin position="31"/>
        <end position="186"/>
    </location>
</feature>
<dbReference type="Proteomes" id="UP000199452">
    <property type="component" value="Unassembled WGS sequence"/>
</dbReference>
<accession>A0A1G6NLZ2</accession>
<dbReference type="InterPro" id="IPR050272">
    <property type="entry name" value="Isochorismatase-like_hydrls"/>
</dbReference>
<dbReference type="InterPro" id="IPR000868">
    <property type="entry name" value="Isochorismatase-like_dom"/>
</dbReference>
<dbReference type="EMBL" id="FMYP01000044">
    <property type="protein sequence ID" value="SDC68404.1"/>
    <property type="molecule type" value="Genomic_DNA"/>
</dbReference>
<dbReference type="GO" id="GO:0016787">
    <property type="term" value="F:hydrolase activity"/>
    <property type="evidence" value="ECO:0007669"/>
    <property type="project" value="UniProtKB-KW"/>
</dbReference>
<dbReference type="SUPFAM" id="SSF52499">
    <property type="entry name" value="Isochorismatase-like hydrolases"/>
    <property type="match status" value="1"/>
</dbReference>
<evidence type="ECO:0000256" key="2">
    <source>
        <dbReference type="SAM" id="SignalP"/>
    </source>
</evidence>
<dbReference type="STRING" id="1640674.SAMN05216323_10447"/>
<dbReference type="AlphaFoldDB" id="A0A1G6NLZ2"/>
<dbReference type="Pfam" id="PF00857">
    <property type="entry name" value="Isochorismatase"/>
    <property type="match status" value="1"/>
</dbReference>
<keyword evidence="1" id="KW-0378">Hydrolase</keyword>
<organism evidence="4 5">
    <name type="scientific">Williamwhitmania taraxaci</name>
    <dbReference type="NCBI Taxonomy" id="1640674"/>
    <lineage>
        <taxon>Bacteria</taxon>
        <taxon>Pseudomonadati</taxon>
        <taxon>Bacteroidota</taxon>
        <taxon>Bacteroidia</taxon>
        <taxon>Bacteroidales</taxon>
        <taxon>Williamwhitmaniaceae</taxon>
        <taxon>Williamwhitmania</taxon>
    </lineage>
</organism>
<keyword evidence="5" id="KW-1185">Reference proteome</keyword>
<dbReference type="PANTHER" id="PTHR43540">
    <property type="entry name" value="PEROXYUREIDOACRYLATE/UREIDOACRYLATE AMIDOHYDROLASE-RELATED"/>
    <property type="match status" value="1"/>
</dbReference>
<evidence type="ECO:0000259" key="3">
    <source>
        <dbReference type="Pfam" id="PF00857"/>
    </source>
</evidence>
<proteinExistence type="predicted"/>
<reference evidence="4 5" key="1">
    <citation type="submission" date="2016-09" db="EMBL/GenBank/DDBJ databases">
        <authorList>
            <person name="Capua I."/>
            <person name="De Benedictis P."/>
            <person name="Joannis T."/>
            <person name="Lombin L.H."/>
            <person name="Cattoli G."/>
        </authorList>
    </citation>
    <scope>NUCLEOTIDE SEQUENCE [LARGE SCALE GENOMIC DNA]</scope>
    <source>
        <strain evidence="4 5">A7P-90m</strain>
    </source>
</reference>
<dbReference type="PANTHER" id="PTHR43540:SF1">
    <property type="entry name" value="ISOCHORISMATASE HYDROLASE"/>
    <property type="match status" value="1"/>
</dbReference>
<sequence>MKQFILTSILLVFLSTSLAAQCADAFRNKYVIVLDIQKYFTDNAPDSTTARLIAAVNTVISKADKDKVIYVKTIMKTLSFTLRGIKVDTVANHEFCKDLQIVNKHIFIKDEANAFTTKRIANFLRNHDAKDIIIVGLLAEQSVSSTALGGLELGYNIYVVPAAIMGKTAESKADAIDQLKRKGVIILGEK</sequence>
<keyword evidence="2" id="KW-0732">Signal</keyword>
<gene>
    <name evidence="4" type="ORF">SAMN05216323_10447</name>
</gene>
<feature type="chain" id="PRO_5011534438" evidence="2">
    <location>
        <begin position="23"/>
        <end position="190"/>
    </location>
</feature>
<dbReference type="RefSeq" id="WP_170830099.1">
    <property type="nucleotide sequence ID" value="NZ_FMYP01000044.1"/>
</dbReference>
<protein>
    <submittedName>
        <fullName evidence="4">Nicotinamidase-related amidase</fullName>
    </submittedName>
</protein>
<dbReference type="InterPro" id="IPR036380">
    <property type="entry name" value="Isochorismatase-like_sf"/>
</dbReference>
<evidence type="ECO:0000256" key="1">
    <source>
        <dbReference type="ARBA" id="ARBA00022801"/>
    </source>
</evidence>